<gene>
    <name evidence="2" type="ORF">F0562_022080</name>
</gene>
<dbReference type="InterPro" id="IPR013784">
    <property type="entry name" value="Carb-bd-like_fold"/>
</dbReference>
<feature type="domain" description="CBM20" evidence="1">
    <location>
        <begin position="82"/>
        <end position="184"/>
    </location>
</feature>
<dbReference type="GO" id="GO:2001070">
    <property type="term" value="F:starch binding"/>
    <property type="evidence" value="ECO:0007669"/>
    <property type="project" value="InterPro"/>
</dbReference>
<dbReference type="InterPro" id="IPR002044">
    <property type="entry name" value="CBM20"/>
</dbReference>
<dbReference type="EMBL" id="CM018034">
    <property type="protein sequence ID" value="KAA8543743.1"/>
    <property type="molecule type" value="Genomic_DNA"/>
</dbReference>
<dbReference type="InterPro" id="IPR013783">
    <property type="entry name" value="Ig-like_fold"/>
</dbReference>
<sequence length="351" mass="39851">MMEALAGSPTRIFTNDYRDKTLSSSRVPLSKSEITLFRSLNFSVNLSHRISFQHKFQSFAASHHSYKVLTGLETTDTGIQTIQPSKTVHVKFLLQKECWFGEQFLLVGDEPIIGLWNPANAIPLNWSDRHIWTVDLDIPIGKLIQFKYILRKSTGDILWQPGPDRFFRAWETNNLITIAEDWENAEVQKITEESHEKLTIDPEKESAIDGNVTYPGEEFMPVANDDLMSSNDISYLEDKLTVKRNREFITPENPSHPKEGPSEFLMGDVIGYKTGEPVSRNNWRAITDKNPVSVEDEETFVTYEEGHVLIPGMTPLQEASTDEALPKEIGKFIISDASAREDADEDQKVTS</sequence>
<dbReference type="Proteomes" id="UP000325577">
    <property type="component" value="Linkage Group LG11"/>
</dbReference>
<dbReference type="OrthoDB" id="550577at2759"/>
<dbReference type="PANTHER" id="PTHR15048:SF0">
    <property type="entry name" value="STARCH-BINDING DOMAIN-CONTAINING PROTEIN 1"/>
    <property type="match status" value="1"/>
</dbReference>
<dbReference type="SMART" id="SM01065">
    <property type="entry name" value="CBM_2"/>
    <property type="match status" value="1"/>
</dbReference>
<evidence type="ECO:0000313" key="3">
    <source>
        <dbReference type="Proteomes" id="UP000325577"/>
    </source>
</evidence>
<dbReference type="GO" id="GO:0016020">
    <property type="term" value="C:membrane"/>
    <property type="evidence" value="ECO:0007669"/>
    <property type="project" value="TreeGrafter"/>
</dbReference>
<keyword evidence="3" id="KW-1185">Reference proteome</keyword>
<evidence type="ECO:0000259" key="1">
    <source>
        <dbReference type="PROSITE" id="PS51166"/>
    </source>
</evidence>
<accession>A0A5J5BKY1</accession>
<dbReference type="SUPFAM" id="SSF49452">
    <property type="entry name" value="Starch-binding domain-like"/>
    <property type="match status" value="1"/>
</dbReference>
<proteinExistence type="predicted"/>
<protein>
    <recommendedName>
        <fullName evidence="1">CBM20 domain-containing protein</fullName>
    </recommendedName>
</protein>
<reference evidence="2 3" key="1">
    <citation type="submission" date="2019-09" db="EMBL/GenBank/DDBJ databases">
        <title>A chromosome-level genome assembly of the Chinese tupelo Nyssa sinensis.</title>
        <authorList>
            <person name="Yang X."/>
            <person name="Kang M."/>
            <person name="Yang Y."/>
            <person name="Xiong H."/>
            <person name="Wang M."/>
            <person name="Zhang Z."/>
            <person name="Wang Z."/>
            <person name="Wu H."/>
            <person name="Ma T."/>
            <person name="Liu J."/>
            <person name="Xi Z."/>
        </authorList>
    </citation>
    <scope>NUCLEOTIDE SEQUENCE [LARGE SCALE GENOMIC DNA]</scope>
    <source>
        <strain evidence="2">J267</strain>
        <tissue evidence="2">Leaf</tissue>
    </source>
</reference>
<evidence type="ECO:0000313" key="2">
    <source>
        <dbReference type="EMBL" id="KAA8543743.1"/>
    </source>
</evidence>
<dbReference type="AlphaFoldDB" id="A0A5J5BKY1"/>
<dbReference type="Pfam" id="PF00686">
    <property type="entry name" value="CBM_20"/>
    <property type="match status" value="1"/>
</dbReference>
<dbReference type="CDD" id="cd05467">
    <property type="entry name" value="CBM20"/>
    <property type="match status" value="1"/>
</dbReference>
<dbReference type="Gene3D" id="2.60.40.10">
    <property type="entry name" value="Immunoglobulins"/>
    <property type="match status" value="1"/>
</dbReference>
<name>A0A5J5BKY1_9ASTE</name>
<organism evidence="2 3">
    <name type="scientific">Nyssa sinensis</name>
    <dbReference type="NCBI Taxonomy" id="561372"/>
    <lineage>
        <taxon>Eukaryota</taxon>
        <taxon>Viridiplantae</taxon>
        <taxon>Streptophyta</taxon>
        <taxon>Embryophyta</taxon>
        <taxon>Tracheophyta</taxon>
        <taxon>Spermatophyta</taxon>
        <taxon>Magnoliopsida</taxon>
        <taxon>eudicotyledons</taxon>
        <taxon>Gunneridae</taxon>
        <taxon>Pentapetalae</taxon>
        <taxon>asterids</taxon>
        <taxon>Cornales</taxon>
        <taxon>Nyssaceae</taxon>
        <taxon>Nyssa</taxon>
    </lineage>
</organism>
<dbReference type="PANTHER" id="PTHR15048">
    <property type="entry name" value="STARCH-BINDING DOMAIN-CONTAINING PROTEIN 1"/>
    <property type="match status" value="1"/>
</dbReference>
<dbReference type="PROSITE" id="PS51166">
    <property type="entry name" value="CBM20"/>
    <property type="match status" value="1"/>
</dbReference>